<accession>A0AAD5RCD9</accession>
<comment type="caution">
    <text evidence="1">The sequence shown here is derived from an EMBL/GenBank/DDBJ whole genome shotgun (WGS) entry which is preliminary data.</text>
</comment>
<name>A0AAD5RCD9_PARTN</name>
<dbReference type="EMBL" id="JAHQIW010007348">
    <property type="protein sequence ID" value="KAJ1373795.1"/>
    <property type="molecule type" value="Genomic_DNA"/>
</dbReference>
<protein>
    <submittedName>
        <fullName evidence="1">Uncharacterized protein</fullName>
    </submittedName>
</protein>
<sequence length="70" mass="8307">MGVKRVQLPSQVVQEKLVVKLCLERLKKTPLGQLNHFFNSKKSEFYARGIHLLPEKWQEVLELEGEYFDY</sequence>
<organism evidence="1 2">
    <name type="scientific">Parelaphostrongylus tenuis</name>
    <name type="common">Meningeal worm</name>
    <dbReference type="NCBI Taxonomy" id="148309"/>
    <lineage>
        <taxon>Eukaryota</taxon>
        <taxon>Metazoa</taxon>
        <taxon>Ecdysozoa</taxon>
        <taxon>Nematoda</taxon>
        <taxon>Chromadorea</taxon>
        <taxon>Rhabditida</taxon>
        <taxon>Rhabditina</taxon>
        <taxon>Rhabditomorpha</taxon>
        <taxon>Strongyloidea</taxon>
        <taxon>Metastrongylidae</taxon>
        <taxon>Parelaphostrongylus</taxon>
    </lineage>
</organism>
<evidence type="ECO:0000313" key="2">
    <source>
        <dbReference type="Proteomes" id="UP001196413"/>
    </source>
</evidence>
<dbReference type="Proteomes" id="UP001196413">
    <property type="component" value="Unassembled WGS sequence"/>
</dbReference>
<keyword evidence="2" id="KW-1185">Reference proteome</keyword>
<evidence type="ECO:0000313" key="1">
    <source>
        <dbReference type="EMBL" id="KAJ1373795.1"/>
    </source>
</evidence>
<gene>
    <name evidence="1" type="ORF">KIN20_036307</name>
</gene>
<proteinExistence type="predicted"/>
<reference evidence="1" key="1">
    <citation type="submission" date="2021-06" db="EMBL/GenBank/DDBJ databases">
        <title>Parelaphostrongylus tenuis whole genome reference sequence.</title>
        <authorList>
            <person name="Garwood T.J."/>
            <person name="Larsen P.A."/>
            <person name="Fountain-Jones N.M."/>
            <person name="Garbe J.R."/>
            <person name="Macchietto M.G."/>
            <person name="Kania S.A."/>
            <person name="Gerhold R.W."/>
            <person name="Richards J.E."/>
            <person name="Wolf T.M."/>
        </authorList>
    </citation>
    <scope>NUCLEOTIDE SEQUENCE</scope>
    <source>
        <strain evidence="1">MNPRO001-30</strain>
        <tissue evidence="1">Meninges</tissue>
    </source>
</reference>
<dbReference type="AlphaFoldDB" id="A0AAD5RCD9"/>